<dbReference type="GO" id="GO:0004722">
    <property type="term" value="F:protein serine/threonine phosphatase activity"/>
    <property type="evidence" value="ECO:0007669"/>
    <property type="project" value="TreeGrafter"/>
</dbReference>
<feature type="domain" description="Serine/threonine specific protein phosphatases" evidence="1">
    <location>
        <begin position="94"/>
        <end position="99"/>
    </location>
</feature>
<dbReference type="GeneID" id="66163029"/>
<dbReference type="SUPFAM" id="SSF56300">
    <property type="entry name" value="Metallo-dependent phosphatases"/>
    <property type="match status" value="1"/>
</dbReference>
<dbReference type="AlphaFoldDB" id="A0A8D5ZF22"/>
<dbReference type="InterPro" id="IPR050341">
    <property type="entry name" value="PP1_catalytic_subunit"/>
</dbReference>
<dbReference type="Pfam" id="PF00149">
    <property type="entry name" value="Metallophos"/>
    <property type="match status" value="1"/>
</dbReference>
<dbReference type="PRINTS" id="PR00114">
    <property type="entry name" value="STPHPHTASE"/>
</dbReference>
<dbReference type="SMART" id="SM00156">
    <property type="entry name" value="PP2Ac"/>
    <property type="match status" value="1"/>
</dbReference>
<dbReference type="Gene3D" id="3.60.21.10">
    <property type="match status" value="1"/>
</dbReference>
<dbReference type="PANTHER" id="PTHR11668">
    <property type="entry name" value="SERINE/THREONINE PROTEIN PHOSPHATASE"/>
    <property type="match status" value="1"/>
</dbReference>
<dbReference type="InterPro" id="IPR029052">
    <property type="entry name" value="Metallo-depent_PP-like"/>
</dbReference>
<reference evidence="2 3" key="1">
    <citation type="submission" date="2021-04" db="EMBL/GenBank/DDBJ databases">
        <title>Complete genome sequence of Stygiolobus sp. KN-1.</title>
        <authorList>
            <person name="Nakamura K."/>
            <person name="Sakai H."/>
            <person name="Kurosawa N."/>
        </authorList>
    </citation>
    <scope>NUCLEOTIDE SEQUENCE [LARGE SCALE GENOMIC DNA]</scope>
    <source>
        <strain evidence="2 3">KN-1</strain>
    </source>
</reference>
<dbReference type="KEGG" id="csty:KN1_13000"/>
<dbReference type="InterPro" id="IPR004843">
    <property type="entry name" value="Calcineurin-like_PHP"/>
</dbReference>
<sequence>MTGDEVEKILESAKDIFRQQGSYIGKVNAERVLFIGDTHGAVNVTDVAKYYYDKVDLMVFLGDYVDRQPPNGIENLLTVLNLLVNDGGRKVIVLRGNHESPLTNYYYGFYREVKEKLGEGYYPKFVDLFSLMPVSVTVNGYFCTHGGLPGLYNSNGEMELGIYSEDDLYGLPKGDIIPDDPILFQLLWNDPNSAIDYFSLNKRGEGVFYFGRKVTEDFLVRTNFKGVIRAHETADGFKVDHNGRVITVFSSIYHKQRAGLLFLNNVGEFSRLYISQDGSAQIVQGLY</sequence>
<dbReference type="InterPro" id="IPR006186">
    <property type="entry name" value="Ser/Thr-sp_prot-phosphatase"/>
</dbReference>
<proteinExistence type="predicted"/>
<protein>
    <submittedName>
        <fullName evidence="2">Serine/threonine phosphatase</fullName>
    </submittedName>
</protein>
<dbReference type="PANTHER" id="PTHR11668:SF496">
    <property type="entry name" value="SERINE_THREONINE-PROTEIN PHOSPHATASE"/>
    <property type="match status" value="1"/>
</dbReference>
<keyword evidence="3" id="KW-1185">Reference proteome</keyword>
<accession>A0A8D5ZF22</accession>
<dbReference type="PROSITE" id="PS00125">
    <property type="entry name" value="SER_THR_PHOSPHATASE"/>
    <property type="match status" value="1"/>
</dbReference>
<evidence type="ECO:0000313" key="3">
    <source>
        <dbReference type="Proteomes" id="UP000825123"/>
    </source>
</evidence>
<organism evidence="2 3">
    <name type="scientific">Stygiolobus caldivivus</name>
    <dbReference type="NCBI Taxonomy" id="2824673"/>
    <lineage>
        <taxon>Archaea</taxon>
        <taxon>Thermoproteota</taxon>
        <taxon>Thermoprotei</taxon>
        <taxon>Sulfolobales</taxon>
        <taxon>Sulfolobaceae</taxon>
        <taxon>Stygiolobus</taxon>
    </lineage>
</organism>
<evidence type="ECO:0000313" key="2">
    <source>
        <dbReference type="EMBL" id="BCU70003.1"/>
    </source>
</evidence>
<name>A0A8D5ZF22_9CREN</name>
<dbReference type="RefSeq" id="WP_221290175.1">
    <property type="nucleotide sequence ID" value="NZ_AP024597.1"/>
</dbReference>
<dbReference type="Proteomes" id="UP000825123">
    <property type="component" value="Chromosome"/>
</dbReference>
<gene>
    <name evidence="2" type="ORF">KN1_13000</name>
</gene>
<evidence type="ECO:0000259" key="1">
    <source>
        <dbReference type="PROSITE" id="PS00125"/>
    </source>
</evidence>
<dbReference type="CDD" id="cd00144">
    <property type="entry name" value="MPP_PPP_family"/>
    <property type="match status" value="1"/>
</dbReference>
<dbReference type="GO" id="GO:0005737">
    <property type="term" value="C:cytoplasm"/>
    <property type="evidence" value="ECO:0007669"/>
    <property type="project" value="TreeGrafter"/>
</dbReference>
<dbReference type="EMBL" id="AP024597">
    <property type="protein sequence ID" value="BCU70003.1"/>
    <property type="molecule type" value="Genomic_DNA"/>
</dbReference>